<evidence type="ECO:0000256" key="3">
    <source>
        <dbReference type="ARBA" id="ARBA00022989"/>
    </source>
</evidence>
<evidence type="ECO:0000313" key="7">
    <source>
        <dbReference type="Proteomes" id="UP000481858"/>
    </source>
</evidence>
<dbReference type="SUPFAM" id="SSF144083">
    <property type="entry name" value="Magnesium transport protein CorA, transmembrane region"/>
    <property type="match status" value="1"/>
</dbReference>
<dbReference type="EMBL" id="WUBL01000075">
    <property type="protein sequence ID" value="KAF2967059.1"/>
    <property type="molecule type" value="Genomic_DNA"/>
</dbReference>
<proteinExistence type="predicted"/>
<reference evidence="6 7" key="1">
    <citation type="submission" date="2019-12" db="EMBL/GenBank/DDBJ databases">
        <title>Draft genome sequence of the ascomycete Xylaria multiplex DSM 110363.</title>
        <authorList>
            <person name="Buettner E."/>
            <person name="Kellner H."/>
        </authorList>
    </citation>
    <scope>NUCLEOTIDE SEQUENCE [LARGE SCALE GENOMIC DNA]</scope>
    <source>
        <strain evidence="6 7">DSM 110363</strain>
    </source>
</reference>
<dbReference type="InterPro" id="IPR050829">
    <property type="entry name" value="CorA_MIT"/>
</dbReference>
<dbReference type="InParanoid" id="A0A7C8IZ38"/>
<dbReference type="OrthoDB" id="341259at2759"/>
<evidence type="ECO:0000313" key="6">
    <source>
        <dbReference type="EMBL" id="KAF2967059.1"/>
    </source>
</evidence>
<keyword evidence="7" id="KW-1185">Reference proteome</keyword>
<dbReference type="AlphaFoldDB" id="A0A7C8IZ38"/>
<evidence type="ECO:0000256" key="4">
    <source>
        <dbReference type="ARBA" id="ARBA00023136"/>
    </source>
</evidence>
<feature type="region of interest" description="Disordered" evidence="5">
    <location>
        <begin position="204"/>
        <end position="239"/>
    </location>
</feature>
<feature type="compositionally biased region" description="Basic and acidic residues" evidence="5">
    <location>
        <begin position="819"/>
        <end position="830"/>
    </location>
</feature>
<dbReference type="PANTHER" id="PTHR47685">
    <property type="entry name" value="MAGNESIUM TRANSPORT PROTEIN CORA"/>
    <property type="match status" value="1"/>
</dbReference>
<feature type="region of interest" description="Disordered" evidence="5">
    <location>
        <begin position="819"/>
        <end position="846"/>
    </location>
</feature>
<feature type="compositionally biased region" description="Basic and acidic residues" evidence="5">
    <location>
        <begin position="204"/>
        <end position="232"/>
    </location>
</feature>
<feature type="compositionally biased region" description="Basic and acidic residues" evidence="5">
    <location>
        <begin position="593"/>
        <end position="613"/>
    </location>
</feature>
<name>A0A7C8IZ38_9PEZI</name>
<dbReference type="Proteomes" id="UP000481858">
    <property type="component" value="Unassembled WGS sequence"/>
</dbReference>
<protein>
    <submittedName>
        <fullName evidence="6">Uncharacterized protein</fullName>
    </submittedName>
</protein>
<dbReference type="GO" id="GO:0046873">
    <property type="term" value="F:metal ion transmembrane transporter activity"/>
    <property type="evidence" value="ECO:0007669"/>
    <property type="project" value="InterPro"/>
</dbReference>
<dbReference type="GO" id="GO:0016020">
    <property type="term" value="C:membrane"/>
    <property type="evidence" value="ECO:0007669"/>
    <property type="project" value="UniProtKB-SubCell"/>
</dbReference>
<keyword evidence="4" id="KW-0472">Membrane</keyword>
<feature type="region of interest" description="Disordered" evidence="5">
    <location>
        <begin position="1"/>
        <end position="23"/>
    </location>
</feature>
<comment type="subcellular location">
    <subcellularLocation>
        <location evidence="1">Membrane</location>
        <topology evidence="1">Multi-pass membrane protein</topology>
    </subcellularLocation>
</comment>
<feature type="region of interest" description="Disordered" evidence="5">
    <location>
        <begin position="580"/>
        <end position="613"/>
    </location>
</feature>
<evidence type="ECO:0000256" key="1">
    <source>
        <dbReference type="ARBA" id="ARBA00004141"/>
    </source>
</evidence>
<gene>
    <name evidence="6" type="ORF">GQX73_g6516</name>
</gene>
<accession>A0A7C8IZ38</accession>
<keyword evidence="3" id="KW-1133">Transmembrane helix</keyword>
<sequence>MRRPLAEIDATAGSPDSDPDDYIPEKDVSVGIIQFKEGQPFNENCDKGGLIWGKFPDQKTCVQSLLREGKSNNPDENVLHKGRISIDPSRVRYFHIPSNIMTWAEEAISRYFGEERPDFASFQRQLRREEKSRSSIILQDRYWHGQLHADERGSLHARYMSPIFPGNTDLVPNNLVLFMPYLHWETSRKREYFALEMERIMAADSERKEKDEEDKRSERIRQLRRTDTENEPKSQQNPTRWATAYNRAKTGLRTLRTMTFTKTKGLGICAQDDASSIERSIHQVALVVMKKPPFKIQAPLAKYLMAVSKLHEGMANYRDKMLLRKYLPGNPPLHPRRTLDQAFYWTLRTTKERDCDQVVFRGTTAKPDEFHRFDYEKKKWPKHEEFKIEGNCTECKLNIQKLSRVIMVDQLWMWILDANTIITCFPKRYGANKNDALGIHKSIRSRVEESGPVHTVFELGLIIIDECSKTFFDRTKTLDRRPQAIDEFSIAIGNIMHKQTVAFKRLWWWTEQAKSVYCSTGYINTSNFHMSLLDINPEGHLEREIEDIVEELDIMLHISNTHNDILRRFVEQAERILDPKDEFKGSHRSQQRRKSETDSSLSESEKEERRQREKVYRCFKQRAEEGQARAMDHIAELKKLRESAKKTADDVLHLLFMKQQQASVFQAWQAMKQSDETIKQGRSIMTFTLVTIVFLPLSFLSSVFGMNNKEFGDNTWSISQQILYIFHLRTSTYELAAKEIDAERWNKRAHTEDWSYIDFLPSRLKEPSRATLTMKNPRNPGHQARWRQAVMKAYGAEKSVSRQHSICLDLPIMRGIRLEDIPPEGKKKEEAEEDEDQEKDESTWWTPNRMMQTGTETVVATFADVAATDAITQVTHPEAIEEEAGRIRAINAGDYDGTTTVRTVTAV</sequence>
<dbReference type="InterPro" id="IPR045863">
    <property type="entry name" value="CorA_TM1_TM2"/>
</dbReference>
<dbReference type="PANTHER" id="PTHR47685:SF1">
    <property type="entry name" value="MAGNESIUM TRANSPORT PROTEIN CORA"/>
    <property type="match status" value="1"/>
</dbReference>
<dbReference type="Gene3D" id="1.20.58.340">
    <property type="entry name" value="Magnesium transport protein CorA, transmembrane region"/>
    <property type="match status" value="1"/>
</dbReference>
<organism evidence="6 7">
    <name type="scientific">Xylaria multiplex</name>
    <dbReference type="NCBI Taxonomy" id="323545"/>
    <lineage>
        <taxon>Eukaryota</taxon>
        <taxon>Fungi</taxon>
        <taxon>Dikarya</taxon>
        <taxon>Ascomycota</taxon>
        <taxon>Pezizomycotina</taxon>
        <taxon>Sordariomycetes</taxon>
        <taxon>Xylariomycetidae</taxon>
        <taxon>Xylariales</taxon>
        <taxon>Xylariaceae</taxon>
        <taxon>Xylaria</taxon>
    </lineage>
</organism>
<keyword evidence="2" id="KW-0812">Transmembrane</keyword>
<evidence type="ECO:0000256" key="2">
    <source>
        <dbReference type="ARBA" id="ARBA00022692"/>
    </source>
</evidence>
<comment type="caution">
    <text evidence="6">The sequence shown here is derived from an EMBL/GenBank/DDBJ whole genome shotgun (WGS) entry which is preliminary data.</text>
</comment>
<evidence type="ECO:0000256" key="5">
    <source>
        <dbReference type="SAM" id="MobiDB-lite"/>
    </source>
</evidence>